<protein>
    <submittedName>
        <fullName evidence="1">Uncharacterized protein</fullName>
    </submittedName>
</protein>
<dbReference type="AlphaFoldDB" id="A0A5J4ZXM0"/>
<organism evidence="1 2">
    <name type="scientific">Nyssa sinensis</name>
    <dbReference type="NCBI Taxonomy" id="561372"/>
    <lineage>
        <taxon>Eukaryota</taxon>
        <taxon>Viridiplantae</taxon>
        <taxon>Streptophyta</taxon>
        <taxon>Embryophyta</taxon>
        <taxon>Tracheophyta</taxon>
        <taxon>Spermatophyta</taxon>
        <taxon>Magnoliopsida</taxon>
        <taxon>eudicotyledons</taxon>
        <taxon>Gunneridae</taxon>
        <taxon>Pentapetalae</taxon>
        <taxon>asterids</taxon>
        <taxon>Cornales</taxon>
        <taxon>Nyssaceae</taxon>
        <taxon>Nyssa</taxon>
    </lineage>
</organism>
<dbReference type="Proteomes" id="UP000325577">
    <property type="component" value="Linkage Group LG4"/>
</dbReference>
<reference evidence="1 2" key="1">
    <citation type="submission" date="2019-09" db="EMBL/GenBank/DDBJ databases">
        <title>A chromosome-level genome assembly of the Chinese tupelo Nyssa sinensis.</title>
        <authorList>
            <person name="Yang X."/>
            <person name="Kang M."/>
            <person name="Yang Y."/>
            <person name="Xiong H."/>
            <person name="Wang M."/>
            <person name="Zhang Z."/>
            <person name="Wang Z."/>
            <person name="Wu H."/>
            <person name="Ma T."/>
            <person name="Liu J."/>
            <person name="Xi Z."/>
        </authorList>
    </citation>
    <scope>NUCLEOTIDE SEQUENCE [LARGE SCALE GENOMIC DNA]</scope>
    <source>
        <strain evidence="1">J267</strain>
        <tissue evidence="1">Leaf</tissue>
    </source>
</reference>
<keyword evidence="2" id="KW-1185">Reference proteome</keyword>
<sequence>MDLEISHDRDRIWRNAVSIFARNCELILKIHFLVKGRRGKGLFVFGHMGGHLLVTSFEPSESLCSLAIDQSQED</sequence>
<evidence type="ECO:0000313" key="1">
    <source>
        <dbReference type="EMBL" id="KAA8522819.1"/>
    </source>
</evidence>
<dbReference type="EMBL" id="CM018047">
    <property type="protein sequence ID" value="KAA8522819.1"/>
    <property type="molecule type" value="Genomic_DNA"/>
</dbReference>
<accession>A0A5J4ZXM0</accession>
<evidence type="ECO:0000313" key="2">
    <source>
        <dbReference type="Proteomes" id="UP000325577"/>
    </source>
</evidence>
<name>A0A5J4ZXM0_9ASTE</name>
<proteinExistence type="predicted"/>
<gene>
    <name evidence="1" type="ORF">F0562_009242</name>
</gene>